<sequence length="288" mass="32211">MLKKSVNFYFRIPVWVYMLLVAGFPILYTVNLSFRKFSFALPGYEGQFIGLDNYTRALLDSNFWGSLGVTFTIILFVIPAQLVAGFFIAGLLAKNLRGTKIFSSFIFLPMTIAPIVVGLIGRLLLIDRFGLVSWYLEYIGFDLGGSILGQRITALASIIILDIWHWTPYVTLLLLAGLQSLPVEPYEAIELEGASKLQTVWYVTLPLLRPILVTAVLFRSIDLFRIFDEILVLTGGGPGSSTESVEMLTYKVNFHNWDMGYGASIGVITLIMVLLMSLLSLKVTRKET</sequence>
<dbReference type="CDD" id="cd06261">
    <property type="entry name" value="TM_PBP2"/>
    <property type="match status" value="1"/>
</dbReference>
<proteinExistence type="inferred from homology"/>
<feature type="transmembrane region" description="Helical" evidence="6">
    <location>
        <begin position="199"/>
        <end position="218"/>
    </location>
</feature>
<dbReference type="InterPro" id="IPR035906">
    <property type="entry name" value="MetI-like_sf"/>
</dbReference>
<dbReference type="PANTHER" id="PTHR43759">
    <property type="entry name" value="TREHALOSE TRANSPORT SYSTEM PERMEASE PROTEIN SUGA"/>
    <property type="match status" value="1"/>
</dbReference>
<keyword evidence="3 6" id="KW-0812">Transmembrane</keyword>
<evidence type="ECO:0000256" key="6">
    <source>
        <dbReference type="RuleBase" id="RU363032"/>
    </source>
</evidence>
<dbReference type="PANTHER" id="PTHR43759:SF1">
    <property type="entry name" value="GLUCOSE IMPORT SYSTEM PERMEASE PROTEIN GLCT"/>
    <property type="match status" value="1"/>
</dbReference>
<dbReference type="OrthoDB" id="9809527at2"/>
<feature type="transmembrane region" description="Helical" evidence="6">
    <location>
        <begin position="12"/>
        <end position="34"/>
    </location>
</feature>
<accession>A0A1G4PQE8</accession>
<comment type="similarity">
    <text evidence="6">Belongs to the binding-protein-dependent transport system permease family.</text>
</comment>
<feature type="transmembrane region" description="Helical" evidence="6">
    <location>
        <begin position="63"/>
        <end position="93"/>
    </location>
</feature>
<dbReference type="STRING" id="624147.SAMN04487970_1003175"/>
<keyword evidence="4 6" id="KW-1133">Transmembrane helix</keyword>
<name>A0A1G4PQE8_9BACL</name>
<evidence type="ECO:0000256" key="2">
    <source>
        <dbReference type="ARBA" id="ARBA00022448"/>
    </source>
</evidence>
<dbReference type="GO" id="GO:0005886">
    <property type="term" value="C:plasma membrane"/>
    <property type="evidence" value="ECO:0007669"/>
    <property type="project" value="UniProtKB-SubCell"/>
</dbReference>
<feature type="domain" description="ABC transmembrane type-1" evidence="7">
    <location>
        <begin position="67"/>
        <end position="280"/>
    </location>
</feature>
<gene>
    <name evidence="8" type="ORF">SAMN04487970_1003175</name>
</gene>
<evidence type="ECO:0000259" key="7">
    <source>
        <dbReference type="PROSITE" id="PS50928"/>
    </source>
</evidence>
<keyword evidence="8" id="KW-0762">Sugar transport</keyword>
<dbReference type="Gene3D" id="1.10.3720.10">
    <property type="entry name" value="MetI-like"/>
    <property type="match status" value="1"/>
</dbReference>
<dbReference type="AlphaFoldDB" id="A0A1G4PQE8"/>
<dbReference type="EMBL" id="FMTT01000003">
    <property type="protein sequence ID" value="SCW34269.1"/>
    <property type="molecule type" value="Genomic_DNA"/>
</dbReference>
<dbReference type="GO" id="GO:0055085">
    <property type="term" value="P:transmembrane transport"/>
    <property type="evidence" value="ECO:0007669"/>
    <property type="project" value="InterPro"/>
</dbReference>
<evidence type="ECO:0000256" key="1">
    <source>
        <dbReference type="ARBA" id="ARBA00004141"/>
    </source>
</evidence>
<keyword evidence="5 6" id="KW-0472">Membrane</keyword>
<evidence type="ECO:0000313" key="9">
    <source>
        <dbReference type="Proteomes" id="UP000198601"/>
    </source>
</evidence>
<reference evidence="9" key="1">
    <citation type="submission" date="2016-10" db="EMBL/GenBank/DDBJ databases">
        <authorList>
            <person name="Varghese N."/>
            <person name="Submissions S."/>
        </authorList>
    </citation>
    <scope>NUCLEOTIDE SEQUENCE [LARGE SCALE GENOMIC DNA]</scope>
    <source>
        <strain evidence="9">CGMCC 1.8946</strain>
    </source>
</reference>
<evidence type="ECO:0000256" key="3">
    <source>
        <dbReference type="ARBA" id="ARBA00022692"/>
    </source>
</evidence>
<dbReference type="SUPFAM" id="SSF161098">
    <property type="entry name" value="MetI-like"/>
    <property type="match status" value="1"/>
</dbReference>
<dbReference type="InterPro" id="IPR000515">
    <property type="entry name" value="MetI-like"/>
</dbReference>
<dbReference type="RefSeq" id="WP_090666940.1">
    <property type="nucleotide sequence ID" value="NZ_FMTT01000003.1"/>
</dbReference>
<organism evidence="8 9">
    <name type="scientific">Paenibacillus tianmuensis</name>
    <dbReference type="NCBI Taxonomy" id="624147"/>
    <lineage>
        <taxon>Bacteria</taxon>
        <taxon>Bacillati</taxon>
        <taxon>Bacillota</taxon>
        <taxon>Bacilli</taxon>
        <taxon>Bacillales</taxon>
        <taxon>Paenibacillaceae</taxon>
        <taxon>Paenibacillus</taxon>
    </lineage>
</organism>
<dbReference type="PROSITE" id="PS50928">
    <property type="entry name" value="ABC_TM1"/>
    <property type="match status" value="1"/>
</dbReference>
<dbReference type="InterPro" id="IPR052730">
    <property type="entry name" value="Sugar_ABC_transporter"/>
</dbReference>
<evidence type="ECO:0000256" key="5">
    <source>
        <dbReference type="ARBA" id="ARBA00023136"/>
    </source>
</evidence>
<evidence type="ECO:0000256" key="4">
    <source>
        <dbReference type="ARBA" id="ARBA00022989"/>
    </source>
</evidence>
<keyword evidence="2 6" id="KW-0813">Transport</keyword>
<dbReference type="Proteomes" id="UP000198601">
    <property type="component" value="Unassembled WGS sequence"/>
</dbReference>
<feature type="transmembrane region" description="Helical" evidence="6">
    <location>
        <begin position="105"/>
        <end position="126"/>
    </location>
</feature>
<dbReference type="Pfam" id="PF00528">
    <property type="entry name" value="BPD_transp_1"/>
    <property type="match status" value="1"/>
</dbReference>
<feature type="transmembrane region" description="Helical" evidence="6">
    <location>
        <begin position="259"/>
        <end position="281"/>
    </location>
</feature>
<evidence type="ECO:0000313" key="8">
    <source>
        <dbReference type="EMBL" id="SCW34269.1"/>
    </source>
</evidence>
<keyword evidence="9" id="KW-1185">Reference proteome</keyword>
<feature type="transmembrane region" description="Helical" evidence="6">
    <location>
        <begin position="152"/>
        <end position="178"/>
    </location>
</feature>
<protein>
    <submittedName>
        <fullName evidence="8">Multiple sugar transport system permease protein</fullName>
    </submittedName>
</protein>
<comment type="subcellular location">
    <subcellularLocation>
        <location evidence="6">Cell membrane</location>
        <topology evidence="6">Multi-pass membrane protein</topology>
    </subcellularLocation>
    <subcellularLocation>
        <location evidence="1">Membrane</location>
        <topology evidence="1">Multi-pass membrane protein</topology>
    </subcellularLocation>
</comment>